<comment type="caution">
    <text evidence="1">The sequence shown here is derived from an EMBL/GenBank/DDBJ whole genome shotgun (WGS) entry which is preliminary data.</text>
</comment>
<dbReference type="Proteomes" id="UP001148662">
    <property type="component" value="Unassembled WGS sequence"/>
</dbReference>
<proteinExistence type="predicted"/>
<organism evidence="1 2">
    <name type="scientific">Phlebia brevispora</name>
    <dbReference type="NCBI Taxonomy" id="194682"/>
    <lineage>
        <taxon>Eukaryota</taxon>
        <taxon>Fungi</taxon>
        <taxon>Dikarya</taxon>
        <taxon>Basidiomycota</taxon>
        <taxon>Agaricomycotina</taxon>
        <taxon>Agaricomycetes</taxon>
        <taxon>Polyporales</taxon>
        <taxon>Meruliaceae</taxon>
        <taxon>Phlebia</taxon>
    </lineage>
</organism>
<name>A0ACC1S8E8_9APHY</name>
<evidence type="ECO:0000313" key="1">
    <source>
        <dbReference type="EMBL" id="KAJ3534098.1"/>
    </source>
</evidence>
<accession>A0ACC1S8E8</accession>
<reference evidence="1" key="1">
    <citation type="submission" date="2022-07" db="EMBL/GenBank/DDBJ databases">
        <title>Genome Sequence of Phlebia brevispora.</title>
        <authorList>
            <person name="Buettner E."/>
        </authorList>
    </citation>
    <scope>NUCLEOTIDE SEQUENCE</scope>
    <source>
        <strain evidence="1">MPL23</strain>
    </source>
</reference>
<evidence type="ECO:0000313" key="2">
    <source>
        <dbReference type="Proteomes" id="UP001148662"/>
    </source>
</evidence>
<gene>
    <name evidence="1" type="ORF">NM688_g7187</name>
</gene>
<protein>
    <submittedName>
        <fullName evidence="1">Uncharacterized protein</fullName>
    </submittedName>
</protein>
<dbReference type="EMBL" id="JANHOG010001628">
    <property type="protein sequence ID" value="KAJ3534098.1"/>
    <property type="molecule type" value="Genomic_DNA"/>
</dbReference>
<keyword evidence="2" id="KW-1185">Reference proteome</keyword>
<sequence>MQLYESSSDDAVRVKCVGTLECLAQHPESIDANRVIANWLLSLLPSPARPTAAPTEPLLQALSALIDIYSDETLPYDINFRQGGYLAMLVDSVEGVRRAVRGIDKKKERELRRRGEEVRDNLVAFIEYRRGLRTPPPAVGRCRPAHVHESFGVPEWLRSPCGRVPEQCDSLVRNLPDHRGPYGSETISTVFGVFNLSGLVLANANANRTTEAKISWTCLANANFCLQKHVEAEGSSGVGNSFVGEISLTVKGLISESKLGSVKERSFVLPETSNRDILRIYIRRAVNMARIRWTDGTKNSFLAMPFREAALRDITSSRRKFLAAMDISSRHLPDLSDTSVMPDASDASFQIPVGSSSRTLLADESLGFLDAVDVTLTSPQKTPRRTTRSSKAPMTFFELTPRSRPRVARSRSPRKRPAIPSPLKQAVTNDMNAALGDTLSPFKPPELSFQIPAIGKSSMDLLMDDTSGEFFGRGTTASFMEEPLSPRAREPLTLSQLTPGPRIVRSPSPAKAAIGSSEDAIDENADPAQGEDDRFLDGSPAGHTRLPSLFSNLKAEIETLVRDEHTSGEDASCSSPLAFNAQPVVPSIEGDTKNASDTVEVRSLAPSIQSAEVMPSVTNGLVTGAVSGHDSVEQTKSGVSAQEIVRYTKPTSSEPSGSTVNGMLSGKKPDSQSQLTGRTSTQTVRNYASNSETNPTQPENIDANNVSCDATVSEADGFASALASHGQTAAVILTLATTRPLRPTNTKVKSDRDTPKVGALSAVLNLDTVKPVISPRKTQLEATSAQLRAADANEQATFVEHNDQPLVPYHASPHEDEDVEMTDAPGLASNSDNQLKSPGESQAGHDASGKTPGSSAEIASHLEAFPLFEPVDEDTLRREGNGPVLDAVYTSTEEGKKVERNKGDKWLACFRRIEVPRV</sequence>